<sequence>MTAQQPIRLVGGTASPYTQKMVALLRYRRVPYAVTWDQPDQVCDALGVEKPKPIFHPTFFFDGDQGLKAECDSTPIIRRLEQMYPGRSVLPGDPALAFIDYLIEDFGDEWCTKYMFHYRWYPEADADNAGTLLPLGMDVSLPPEALQQFKQYFTDRQVGRLYVVGSNDTTAPVIDASYRRFLAAMENHLANQKFMLGDRPGAGDFGLYGQLTQLVGFDPTPRAIAHEVSLRTVAWVDQMSDQSGHEPSEQDWIALDDQPESLRGLMEEIGRVYAPAQLANARAVQAGEKTWESEIDGARWTQQTFPYQAKCLQWTNERYRALGDADRSRVDALLQGTGVETMLSLT</sequence>
<dbReference type="InterPro" id="IPR004045">
    <property type="entry name" value="Glutathione_S-Trfase_N"/>
</dbReference>
<keyword evidence="3" id="KW-1185">Reference proteome</keyword>
<name>A0A5B0X3U5_9GAMM</name>
<dbReference type="InterPro" id="IPR036282">
    <property type="entry name" value="Glutathione-S-Trfase_C_sf"/>
</dbReference>
<dbReference type="Gene3D" id="1.20.1050.10">
    <property type="match status" value="2"/>
</dbReference>
<dbReference type="Proteomes" id="UP000323708">
    <property type="component" value="Unassembled WGS sequence"/>
</dbReference>
<feature type="domain" description="GST N-terminal" evidence="1">
    <location>
        <begin position="10"/>
        <end position="87"/>
    </location>
</feature>
<reference evidence="2 3" key="1">
    <citation type="submission" date="2019-09" db="EMBL/GenBank/DDBJ databases">
        <authorList>
            <person name="Chen X.-Y."/>
        </authorList>
    </citation>
    <scope>NUCLEOTIDE SEQUENCE [LARGE SCALE GENOMIC DNA]</scope>
    <source>
        <strain evidence="2 3">NY5</strain>
    </source>
</reference>
<dbReference type="SUPFAM" id="SSF47616">
    <property type="entry name" value="GST C-terminal domain-like"/>
    <property type="match status" value="1"/>
</dbReference>
<organism evidence="2 3">
    <name type="scientific">Pseudohalioglobus sediminis</name>
    <dbReference type="NCBI Taxonomy" id="2606449"/>
    <lineage>
        <taxon>Bacteria</taxon>
        <taxon>Pseudomonadati</taxon>
        <taxon>Pseudomonadota</taxon>
        <taxon>Gammaproteobacteria</taxon>
        <taxon>Cellvibrionales</taxon>
        <taxon>Halieaceae</taxon>
        <taxon>Pseudohalioglobus</taxon>
    </lineage>
</organism>
<dbReference type="EMBL" id="VTUX01000002">
    <property type="protein sequence ID" value="KAA1193217.1"/>
    <property type="molecule type" value="Genomic_DNA"/>
</dbReference>
<keyword evidence="2" id="KW-0808">Transferase</keyword>
<protein>
    <submittedName>
        <fullName evidence="2">Glutathione S-transferase</fullName>
    </submittedName>
</protein>
<accession>A0A5B0X3U5</accession>
<evidence type="ECO:0000313" key="3">
    <source>
        <dbReference type="Proteomes" id="UP000323708"/>
    </source>
</evidence>
<dbReference type="Gene3D" id="3.40.30.10">
    <property type="entry name" value="Glutaredoxin"/>
    <property type="match status" value="1"/>
</dbReference>
<comment type="caution">
    <text evidence="2">The sequence shown here is derived from an EMBL/GenBank/DDBJ whole genome shotgun (WGS) entry which is preliminary data.</text>
</comment>
<proteinExistence type="predicted"/>
<dbReference type="AlphaFoldDB" id="A0A5B0X3U5"/>
<dbReference type="SUPFAM" id="SSF52833">
    <property type="entry name" value="Thioredoxin-like"/>
    <property type="match status" value="1"/>
</dbReference>
<evidence type="ECO:0000259" key="1">
    <source>
        <dbReference type="Pfam" id="PF13417"/>
    </source>
</evidence>
<dbReference type="Pfam" id="PF13410">
    <property type="entry name" value="GST_C_2"/>
    <property type="match status" value="1"/>
</dbReference>
<dbReference type="GO" id="GO:0016740">
    <property type="term" value="F:transferase activity"/>
    <property type="evidence" value="ECO:0007669"/>
    <property type="project" value="UniProtKB-KW"/>
</dbReference>
<dbReference type="RefSeq" id="WP_149610324.1">
    <property type="nucleotide sequence ID" value="NZ_VTUX01000002.1"/>
</dbReference>
<gene>
    <name evidence="2" type="ORF">F0M18_05075</name>
</gene>
<evidence type="ECO:0000313" key="2">
    <source>
        <dbReference type="EMBL" id="KAA1193217.1"/>
    </source>
</evidence>
<dbReference type="InterPro" id="IPR036249">
    <property type="entry name" value="Thioredoxin-like_sf"/>
</dbReference>
<dbReference type="Pfam" id="PF13417">
    <property type="entry name" value="GST_N_3"/>
    <property type="match status" value="1"/>
</dbReference>